<dbReference type="PANTHER" id="PTHR34109:SF1">
    <property type="entry name" value="VOC DOMAIN-CONTAINING PROTEIN"/>
    <property type="match status" value="1"/>
</dbReference>
<dbReference type="InterPro" id="IPR029068">
    <property type="entry name" value="Glyas_Bleomycin-R_OHBP_Dase"/>
</dbReference>
<organism evidence="2 3">
    <name type="scientific">Nocardioides panacisoli</name>
    <dbReference type="NCBI Taxonomy" id="627624"/>
    <lineage>
        <taxon>Bacteria</taxon>
        <taxon>Bacillati</taxon>
        <taxon>Actinomycetota</taxon>
        <taxon>Actinomycetes</taxon>
        <taxon>Propionibacteriales</taxon>
        <taxon>Nocardioidaceae</taxon>
        <taxon>Nocardioides</taxon>
    </lineage>
</organism>
<reference evidence="3" key="1">
    <citation type="journal article" date="2019" name="Int. J. Syst. Evol. Microbiol.">
        <title>The Global Catalogue of Microorganisms (GCM) 10K type strain sequencing project: providing services to taxonomists for standard genome sequencing and annotation.</title>
        <authorList>
            <consortium name="The Broad Institute Genomics Platform"/>
            <consortium name="The Broad Institute Genome Sequencing Center for Infectious Disease"/>
            <person name="Wu L."/>
            <person name="Ma J."/>
        </authorList>
    </citation>
    <scope>NUCLEOTIDE SEQUENCE [LARGE SCALE GENOMIC DNA]</scope>
    <source>
        <strain evidence="3">JCM 16953</strain>
    </source>
</reference>
<evidence type="ECO:0000313" key="3">
    <source>
        <dbReference type="Proteomes" id="UP001501821"/>
    </source>
</evidence>
<sequence>MAGSLGPTTDTGPTYDRRMTSELTPYLAVADARRAIDWYQEALGAEVVHEPIVMPDGRVGHVELAVDGGRWMMADEFPDLHVEAPAPGRGAAVTLHLTVSDVDALVARAVGAGAVLDRGPEDSPPAGRVAVVRDPFGHRWLLDQPRPGFAQP</sequence>
<dbReference type="EMBL" id="BAABAH010000003">
    <property type="protein sequence ID" value="GAA3810518.1"/>
    <property type="molecule type" value="Genomic_DNA"/>
</dbReference>
<dbReference type="Gene3D" id="3.30.720.110">
    <property type="match status" value="1"/>
</dbReference>
<dbReference type="PROSITE" id="PS51819">
    <property type="entry name" value="VOC"/>
    <property type="match status" value="1"/>
</dbReference>
<evidence type="ECO:0000259" key="1">
    <source>
        <dbReference type="PROSITE" id="PS51819"/>
    </source>
</evidence>
<proteinExistence type="predicted"/>
<dbReference type="SUPFAM" id="SSF54593">
    <property type="entry name" value="Glyoxalase/Bleomycin resistance protein/Dihydroxybiphenyl dioxygenase"/>
    <property type="match status" value="1"/>
</dbReference>
<dbReference type="InterPro" id="IPR004360">
    <property type="entry name" value="Glyas_Fos-R_dOase_dom"/>
</dbReference>
<dbReference type="InterPro" id="IPR037523">
    <property type="entry name" value="VOC_core"/>
</dbReference>
<gene>
    <name evidence="2" type="ORF">GCM10022242_11390</name>
</gene>
<dbReference type="PANTHER" id="PTHR34109">
    <property type="entry name" value="BNAUNNG04460D PROTEIN-RELATED"/>
    <property type="match status" value="1"/>
</dbReference>
<dbReference type="Gene3D" id="3.30.720.120">
    <property type="match status" value="1"/>
</dbReference>
<feature type="domain" description="VOC" evidence="1">
    <location>
        <begin position="19"/>
        <end position="145"/>
    </location>
</feature>
<comment type="caution">
    <text evidence="2">The sequence shown here is derived from an EMBL/GenBank/DDBJ whole genome shotgun (WGS) entry which is preliminary data.</text>
</comment>
<name>A0ABP7I644_9ACTN</name>
<protein>
    <recommendedName>
        <fullName evidence="1">VOC domain-containing protein</fullName>
    </recommendedName>
</protein>
<accession>A0ABP7I644</accession>
<dbReference type="Proteomes" id="UP001501821">
    <property type="component" value="Unassembled WGS sequence"/>
</dbReference>
<dbReference type="Pfam" id="PF00903">
    <property type="entry name" value="Glyoxalase"/>
    <property type="match status" value="1"/>
</dbReference>
<evidence type="ECO:0000313" key="2">
    <source>
        <dbReference type="EMBL" id="GAA3810518.1"/>
    </source>
</evidence>
<dbReference type="CDD" id="cd07246">
    <property type="entry name" value="VOC_like"/>
    <property type="match status" value="1"/>
</dbReference>
<keyword evidence="3" id="KW-1185">Reference proteome</keyword>